<comment type="caution">
    <text evidence="3">The sequence shown here is derived from an EMBL/GenBank/DDBJ whole genome shotgun (WGS) entry which is preliminary data.</text>
</comment>
<dbReference type="Pfam" id="PF26367">
    <property type="entry name" value="DUF8095"/>
    <property type="match status" value="1"/>
</dbReference>
<sequence>MSAFPKAAVLAAAFVLAAHGAAAKELWRPYQDLDGQTRYVAFAERSTTESNKPLAERTLTEFQGYADVKNAPDAAFDRLGDLSVLVNAEGAGLAAIFNIGKLSYNPHRPEDAAELARARSFDFYEFGMQRLSHGRYTAPNGICQDFRNGSVHLSLSTSYYPENSFTDYYTSHIEAELSAPRSAAISTYRAAFTGSDTRLQQQIRELVSQYGQQVAEDNVREKLTVLRNALCR</sequence>
<dbReference type="RefSeq" id="WP_238745554.1">
    <property type="nucleotide sequence ID" value="NZ_JAKOOW010000006.1"/>
</dbReference>
<organism evidence="3 4">
    <name type="scientific">Kingella pumchi</name>
    <dbReference type="NCBI Taxonomy" id="2779506"/>
    <lineage>
        <taxon>Bacteria</taxon>
        <taxon>Pseudomonadati</taxon>
        <taxon>Pseudomonadota</taxon>
        <taxon>Betaproteobacteria</taxon>
        <taxon>Neisseriales</taxon>
        <taxon>Neisseriaceae</taxon>
        <taxon>Kingella</taxon>
    </lineage>
</organism>
<keyword evidence="1" id="KW-0732">Signal</keyword>
<reference evidence="3 4" key="1">
    <citation type="submission" date="2022-02" db="EMBL/GenBank/DDBJ databases">
        <title>Genome sequence data of Kingella unionensis sp. nov. strain CICC 24913 (CCUG 75125).</title>
        <authorList>
            <person name="Xiao M."/>
        </authorList>
    </citation>
    <scope>NUCLEOTIDE SEQUENCE [LARGE SCALE GENOMIC DNA]</scope>
    <source>
        <strain evidence="3 4">CICC 24913</strain>
    </source>
</reference>
<accession>A0ABS9NKI5</accession>
<dbReference type="EMBL" id="JAKOOW010000006">
    <property type="protein sequence ID" value="MCG6503310.1"/>
    <property type="molecule type" value="Genomic_DNA"/>
</dbReference>
<gene>
    <name evidence="3" type="ORF">MB824_02205</name>
</gene>
<dbReference type="Proteomes" id="UP001298424">
    <property type="component" value="Unassembled WGS sequence"/>
</dbReference>
<evidence type="ECO:0000313" key="4">
    <source>
        <dbReference type="Proteomes" id="UP001298424"/>
    </source>
</evidence>
<proteinExistence type="predicted"/>
<evidence type="ECO:0000259" key="2">
    <source>
        <dbReference type="Pfam" id="PF26367"/>
    </source>
</evidence>
<dbReference type="InterPro" id="IPR058408">
    <property type="entry name" value="DUF8095"/>
</dbReference>
<feature type="signal peptide" evidence="1">
    <location>
        <begin position="1"/>
        <end position="23"/>
    </location>
</feature>
<name>A0ABS9NKI5_9NEIS</name>
<evidence type="ECO:0000256" key="1">
    <source>
        <dbReference type="SAM" id="SignalP"/>
    </source>
</evidence>
<keyword evidence="4" id="KW-1185">Reference proteome</keyword>
<protein>
    <recommendedName>
        <fullName evidence="2">DUF8095 domain-containing protein</fullName>
    </recommendedName>
</protein>
<feature type="chain" id="PRO_5045682185" description="DUF8095 domain-containing protein" evidence="1">
    <location>
        <begin position="24"/>
        <end position="232"/>
    </location>
</feature>
<evidence type="ECO:0000313" key="3">
    <source>
        <dbReference type="EMBL" id="MCG6503310.1"/>
    </source>
</evidence>
<feature type="domain" description="DUF8095" evidence="2">
    <location>
        <begin position="96"/>
        <end position="228"/>
    </location>
</feature>